<gene>
    <name evidence="1" type="ORF">A2Y99_01700</name>
</gene>
<dbReference type="AlphaFoldDB" id="A0A1F5YI60"/>
<accession>A0A1F5YI60</accession>
<reference evidence="1 2" key="1">
    <citation type="journal article" date="2016" name="Nat. Commun.">
        <title>Thousands of microbial genomes shed light on interconnected biogeochemical processes in an aquifer system.</title>
        <authorList>
            <person name="Anantharaman K."/>
            <person name="Brown C.T."/>
            <person name="Hug L.A."/>
            <person name="Sharon I."/>
            <person name="Castelle C.J."/>
            <person name="Probst A.J."/>
            <person name="Thomas B.C."/>
            <person name="Singh A."/>
            <person name="Wilkins M.J."/>
            <person name="Karaoz U."/>
            <person name="Brodie E.L."/>
            <person name="Williams K.H."/>
            <person name="Hubbard S.S."/>
            <person name="Banfield J.F."/>
        </authorList>
    </citation>
    <scope>NUCLEOTIDE SEQUENCE [LARGE SCALE GENOMIC DNA]</scope>
</reference>
<evidence type="ECO:0000313" key="2">
    <source>
        <dbReference type="Proteomes" id="UP000178230"/>
    </source>
</evidence>
<evidence type="ECO:0000313" key="1">
    <source>
        <dbReference type="EMBL" id="OGF99859.1"/>
    </source>
</evidence>
<protein>
    <submittedName>
        <fullName evidence="1">Uncharacterized protein</fullName>
    </submittedName>
</protein>
<proteinExistence type="predicted"/>
<comment type="caution">
    <text evidence="1">The sequence shown here is derived from an EMBL/GenBank/DDBJ whole genome shotgun (WGS) entry which is preliminary data.</text>
</comment>
<dbReference type="EMBL" id="MFIY01000036">
    <property type="protein sequence ID" value="OGF99859.1"/>
    <property type="molecule type" value="Genomic_DNA"/>
</dbReference>
<name>A0A1F5YI60_9BACT</name>
<organism evidence="1 2">
    <name type="scientific">Candidatus Gottesmanbacteria bacterium RBG_13_37_7</name>
    <dbReference type="NCBI Taxonomy" id="1798369"/>
    <lineage>
        <taxon>Bacteria</taxon>
        <taxon>Candidatus Gottesmaniibacteriota</taxon>
    </lineage>
</organism>
<dbReference type="Proteomes" id="UP000178230">
    <property type="component" value="Unassembled WGS sequence"/>
</dbReference>
<sequence>MSLDVEPVGFTLTSLRYSGGREESATPEILDPHSPPWDDRYRGYRIRRYYLVSDMRRVLALQDAVSDRERRGRPDGLVTNIKNLMTGLRGLPELVAETDYPVKLVYGIG</sequence>